<protein>
    <submittedName>
        <fullName evidence="2">Uncharacterized protein</fullName>
    </submittedName>
</protein>
<dbReference type="InterPro" id="IPR001680">
    <property type="entry name" value="WD40_rpt"/>
</dbReference>
<evidence type="ECO:0000313" key="2">
    <source>
        <dbReference type="EMBL" id="KAA6352723.1"/>
    </source>
</evidence>
<dbReference type="Gene3D" id="2.130.10.10">
    <property type="entry name" value="YVTN repeat-like/Quinoprotein amine dehydrogenase"/>
    <property type="match status" value="1"/>
</dbReference>
<reference evidence="2 3" key="1">
    <citation type="submission" date="2019-03" db="EMBL/GenBank/DDBJ databases">
        <title>Single cell metagenomics reveals metabolic interactions within the superorganism composed of flagellate Streblomastix strix and complex community of Bacteroidetes bacteria on its surface.</title>
        <authorList>
            <person name="Treitli S.C."/>
            <person name="Kolisko M."/>
            <person name="Husnik F."/>
            <person name="Keeling P."/>
            <person name="Hampl V."/>
        </authorList>
    </citation>
    <scope>NUCLEOTIDE SEQUENCE [LARGE SCALE GENOMIC DNA]</scope>
    <source>
        <strain evidence="2">ST1C</strain>
    </source>
</reference>
<dbReference type="AlphaFoldDB" id="A0A5J4T4S1"/>
<comment type="caution">
    <text evidence="2">The sequence shown here is derived from an EMBL/GenBank/DDBJ whole genome shotgun (WGS) entry which is preliminary data.</text>
</comment>
<evidence type="ECO:0000313" key="3">
    <source>
        <dbReference type="Proteomes" id="UP000324800"/>
    </source>
</evidence>
<dbReference type="InterPro" id="IPR015943">
    <property type="entry name" value="WD40/YVTN_repeat-like_dom_sf"/>
</dbReference>
<feature type="repeat" description="WD" evidence="1">
    <location>
        <begin position="133"/>
        <end position="154"/>
    </location>
</feature>
<name>A0A5J4T4S1_9EUKA</name>
<sequence length="193" mass="21007">MYVPAAAKILPQPQPRIIIRPMDGVPILLNPRTQFAIQQQSQVNIKGSQQPSQLGLQQSTMQLSTTIKSESRGDALNSSLSPKVSSRIQQANKNASNMNMTTNINKGANAAQQYAQVQQARGAGAGGFALKSALSPDSHMVLAGGSDGQLRIWESISGRLSVFMMKPPQKQQLQERQVIMKKAEQRAMGRKKL</sequence>
<dbReference type="PROSITE" id="PS50082">
    <property type="entry name" value="WD_REPEATS_2"/>
    <property type="match status" value="1"/>
</dbReference>
<gene>
    <name evidence="2" type="ORF">EZS28_051750</name>
</gene>
<feature type="non-terminal residue" evidence="2">
    <location>
        <position position="193"/>
    </location>
</feature>
<accession>A0A5J4T4S1</accession>
<proteinExistence type="predicted"/>
<dbReference type="EMBL" id="SNRW01039429">
    <property type="protein sequence ID" value="KAA6352723.1"/>
    <property type="molecule type" value="Genomic_DNA"/>
</dbReference>
<dbReference type="Proteomes" id="UP000324800">
    <property type="component" value="Unassembled WGS sequence"/>
</dbReference>
<keyword evidence="1" id="KW-0853">WD repeat</keyword>
<evidence type="ECO:0000256" key="1">
    <source>
        <dbReference type="PROSITE-ProRule" id="PRU00221"/>
    </source>
</evidence>
<organism evidence="2 3">
    <name type="scientific">Streblomastix strix</name>
    <dbReference type="NCBI Taxonomy" id="222440"/>
    <lineage>
        <taxon>Eukaryota</taxon>
        <taxon>Metamonada</taxon>
        <taxon>Preaxostyla</taxon>
        <taxon>Oxymonadida</taxon>
        <taxon>Streblomastigidae</taxon>
        <taxon>Streblomastix</taxon>
    </lineage>
</organism>